<dbReference type="InterPro" id="IPR038491">
    <property type="entry name" value="Velvet_dom_sf"/>
</dbReference>
<dbReference type="STRING" id="416450.A0A1V6QLD8"/>
<keyword evidence="13" id="KW-1185">Reference proteome</keyword>
<gene>
    <name evidence="12" type="ORF">PENANT_c002G11587</name>
</gene>
<evidence type="ECO:0000256" key="1">
    <source>
        <dbReference type="ARBA" id="ARBA00004123"/>
    </source>
</evidence>
<comment type="subcellular location">
    <subcellularLocation>
        <location evidence="2">Cytoplasm</location>
    </subcellularLocation>
    <subcellularLocation>
        <location evidence="1">Nucleus</location>
    </subcellularLocation>
</comment>
<evidence type="ECO:0000256" key="2">
    <source>
        <dbReference type="ARBA" id="ARBA00004496"/>
    </source>
</evidence>
<evidence type="ECO:0000256" key="4">
    <source>
        <dbReference type="ARBA" id="ARBA00023015"/>
    </source>
</evidence>
<organism evidence="12 13">
    <name type="scientific">Penicillium antarcticum</name>
    <dbReference type="NCBI Taxonomy" id="416450"/>
    <lineage>
        <taxon>Eukaryota</taxon>
        <taxon>Fungi</taxon>
        <taxon>Dikarya</taxon>
        <taxon>Ascomycota</taxon>
        <taxon>Pezizomycotina</taxon>
        <taxon>Eurotiomycetes</taxon>
        <taxon>Eurotiomycetidae</taxon>
        <taxon>Eurotiales</taxon>
        <taxon>Aspergillaceae</taxon>
        <taxon>Penicillium</taxon>
    </lineage>
</organism>
<comment type="similarity">
    <text evidence="7">Belongs to the velvet family. VeA subfamily.</text>
</comment>
<dbReference type="PROSITE" id="PS51821">
    <property type="entry name" value="VELVET"/>
    <property type="match status" value="1"/>
</dbReference>
<dbReference type="Proteomes" id="UP000191672">
    <property type="component" value="Unassembled WGS sequence"/>
</dbReference>
<dbReference type="OrthoDB" id="5384689at2759"/>
<name>A0A1V6QLD8_9EURO</name>
<evidence type="ECO:0000256" key="9">
    <source>
        <dbReference type="ARBA" id="ARBA00043152"/>
    </source>
</evidence>
<accession>A0A1V6QLD8</accession>
<dbReference type="InterPro" id="IPR037525">
    <property type="entry name" value="Velvet_dom"/>
</dbReference>
<feature type="region of interest" description="Disordered" evidence="10">
    <location>
        <begin position="1"/>
        <end position="25"/>
    </location>
</feature>
<dbReference type="FunFam" id="2.60.40.3960:FF:000001">
    <property type="entry name" value="Sexual development activator VeA"/>
    <property type="match status" value="1"/>
</dbReference>
<dbReference type="GO" id="GO:0051176">
    <property type="term" value="P:positive regulation of sulfur metabolic process"/>
    <property type="evidence" value="ECO:0007669"/>
    <property type="project" value="UniProtKB-ARBA"/>
</dbReference>
<keyword evidence="5" id="KW-0804">Transcription</keyword>
<feature type="domain" description="Velvet" evidence="11">
    <location>
        <begin position="25"/>
        <end position="233"/>
    </location>
</feature>
<feature type="compositionally biased region" description="Basic and acidic residues" evidence="10">
    <location>
        <begin position="12"/>
        <end position="25"/>
    </location>
</feature>
<dbReference type="InterPro" id="IPR021740">
    <property type="entry name" value="Velvet"/>
</dbReference>
<sequence length="594" mass="66495">MATRPPMMPPHNETEHSVSRITREGKQLTYKLSVMQQPERARACGAGAKSSADRRPVDPPPVVELRIFESDPTNEAHQTDITFAYNANFFLYATLDTARPIAHGRVSGPPSCPVLTGVPVAGIAYLDRPSQAGYFIFPDLSVRHEGRYRLNFHLYEEIKDAKDADRDSNLPLPNQITPVGGAKPDSPQAFLHFRLEVKSVPFTVYSAKKFPGLATSTSLSRIIAEQGCRVRIRRDVRMRRRGDKREEDYEFDEERTGVYARPTDRFSTPDRYAAAMDRPRSNSNGSVVESPYGFIPPDRRPSAPDYGFQCPQPYQRPMPPAPISHSQTPSYQSHLSFGSTPTHYPAPHMPPTPPPVVSSGMYSPQHTYAQIRHQSNASEYEGTPGGYPMAPRMPEQRMGYPKPSVTSYHMEPPKAQPYMDPRMEPPKMQSSYVEPRMEPPKAPTYMDPRMESRMESRMPDPNLYHPVPQAAVSRTEAPSMVSALPPLKTLPNEYSNQVVPSVECTSPSPGYDNVSGKRMLYQTGPAYGKRSHEDSFGLDQRSMQNGMRPDAEPYPPAYRDFAGESRAALMAEMGIEMSYKRANGRTVQKAPPPT</sequence>
<evidence type="ECO:0000256" key="3">
    <source>
        <dbReference type="ARBA" id="ARBA00022490"/>
    </source>
</evidence>
<dbReference type="GO" id="GO:0034250">
    <property type="term" value="P:positive regulation of amide metabolic process"/>
    <property type="evidence" value="ECO:0007669"/>
    <property type="project" value="UniProtKB-ARBA"/>
</dbReference>
<evidence type="ECO:0000256" key="5">
    <source>
        <dbReference type="ARBA" id="ARBA00023163"/>
    </source>
</evidence>
<evidence type="ECO:0000256" key="6">
    <source>
        <dbReference type="ARBA" id="ARBA00023242"/>
    </source>
</evidence>
<evidence type="ECO:0000256" key="10">
    <source>
        <dbReference type="SAM" id="MobiDB-lite"/>
    </source>
</evidence>
<evidence type="ECO:0000256" key="8">
    <source>
        <dbReference type="ARBA" id="ARBA00041053"/>
    </source>
</evidence>
<evidence type="ECO:0000313" key="13">
    <source>
        <dbReference type="Proteomes" id="UP000191672"/>
    </source>
</evidence>
<dbReference type="GO" id="GO:0043455">
    <property type="term" value="P:regulation of secondary metabolic process"/>
    <property type="evidence" value="ECO:0007669"/>
    <property type="project" value="UniProtKB-ARBA"/>
</dbReference>
<keyword evidence="6" id="KW-0539">Nucleus</keyword>
<evidence type="ECO:0000259" key="11">
    <source>
        <dbReference type="PROSITE" id="PS51821"/>
    </source>
</evidence>
<evidence type="ECO:0000256" key="7">
    <source>
        <dbReference type="ARBA" id="ARBA00038005"/>
    </source>
</evidence>
<comment type="caution">
    <text evidence="12">The sequence shown here is derived from an EMBL/GenBank/DDBJ whole genome shotgun (WGS) entry which is preliminary data.</text>
</comment>
<feature type="region of interest" description="Disordered" evidence="10">
    <location>
        <begin position="320"/>
        <end position="342"/>
    </location>
</feature>
<dbReference type="PANTHER" id="PTHR33572:SF14">
    <property type="entry name" value="DEVELOPMENTAL AND SECONDARY METABOLISM REGULATOR VEA"/>
    <property type="match status" value="1"/>
</dbReference>
<dbReference type="EMBL" id="MDYN01000002">
    <property type="protein sequence ID" value="OQD90049.1"/>
    <property type="molecule type" value="Genomic_DNA"/>
</dbReference>
<keyword evidence="4" id="KW-0805">Transcription regulation</keyword>
<protein>
    <recommendedName>
        <fullName evidence="8">Developmental and secondary metabolism regulator veA</fullName>
    </recommendedName>
    <alternativeName>
        <fullName evidence="9">Velvet complex subunit A</fullName>
    </alternativeName>
</protein>
<dbReference type="AlphaFoldDB" id="A0A1V6QLD8"/>
<dbReference type="GO" id="GO:0005634">
    <property type="term" value="C:nucleus"/>
    <property type="evidence" value="ECO:0007669"/>
    <property type="project" value="UniProtKB-SubCell"/>
</dbReference>
<keyword evidence="3" id="KW-0963">Cytoplasm</keyword>
<feature type="compositionally biased region" description="Polar residues" evidence="10">
    <location>
        <begin position="324"/>
        <end position="339"/>
    </location>
</feature>
<feature type="region of interest" description="Disordered" evidence="10">
    <location>
        <begin position="417"/>
        <end position="447"/>
    </location>
</feature>
<dbReference type="Gene3D" id="2.60.40.3960">
    <property type="entry name" value="Velvet domain"/>
    <property type="match status" value="1"/>
</dbReference>
<proteinExistence type="inferred from homology"/>
<dbReference type="PANTHER" id="PTHR33572">
    <property type="entry name" value="SPORE DEVELOPMENT REGULATOR VOSA"/>
    <property type="match status" value="1"/>
</dbReference>
<evidence type="ECO:0000313" key="12">
    <source>
        <dbReference type="EMBL" id="OQD90049.1"/>
    </source>
</evidence>
<reference evidence="13" key="1">
    <citation type="journal article" date="2017" name="Nat. Microbiol.">
        <title>Global analysis of biosynthetic gene clusters reveals vast potential of secondary metabolite production in Penicillium species.</title>
        <authorList>
            <person name="Nielsen J.C."/>
            <person name="Grijseels S."/>
            <person name="Prigent S."/>
            <person name="Ji B."/>
            <person name="Dainat J."/>
            <person name="Nielsen K.F."/>
            <person name="Frisvad J.C."/>
            <person name="Workman M."/>
            <person name="Nielsen J."/>
        </authorList>
    </citation>
    <scope>NUCLEOTIDE SEQUENCE [LARGE SCALE GENOMIC DNA]</scope>
    <source>
        <strain evidence="13">IBT 31811</strain>
    </source>
</reference>
<dbReference type="Pfam" id="PF11754">
    <property type="entry name" value="Velvet"/>
    <property type="match status" value="2"/>
</dbReference>
<dbReference type="GO" id="GO:0005737">
    <property type="term" value="C:cytoplasm"/>
    <property type="evidence" value="ECO:0007669"/>
    <property type="project" value="UniProtKB-SubCell"/>
</dbReference>
<feature type="region of interest" description="Disordered" evidence="10">
    <location>
        <begin position="275"/>
        <end position="306"/>
    </location>
</feature>